<accession>A0A7R9IF94</accession>
<proteinExistence type="predicted"/>
<protein>
    <submittedName>
        <fullName evidence="1">Uncharacterized protein</fullName>
    </submittedName>
</protein>
<reference evidence="1" key="1">
    <citation type="submission" date="2020-11" db="EMBL/GenBank/DDBJ databases">
        <authorList>
            <person name="Tran Van P."/>
        </authorList>
    </citation>
    <scope>NUCLEOTIDE SEQUENCE</scope>
</reference>
<organism evidence="1">
    <name type="scientific">Timema tahoe</name>
    <dbReference type="NCBI Taxonomy" id="61484"/>
    <lineage>
        <taxon>Eukaryota</taxon>
        <taxon>Metazoa</taxon>
        <taxon>Ecdysozoa</taxon>
        <taxon>Arthropoda</taxon>
        <taxon>Hexapoda</taxon>
        <taxon>Insecta</taxon>
        <taxon>Pterygota</taxon>
        <taxon>Neoptera</taxon>
        <taxon>Polyneoptera</taxon>
        <taxon>Phasmatodea</taxon>
        <taxon>Timematodea</taxon>
        <taxon>Timematoidea</taxon>
        <taxon>Timematidae</taxon>
        <taxon>Timema</taxon>
    </lineage>
</organism>
<sequence length="89" mass="10198">MKPDPCKPQACRIQKCLKVYSSPMASLVLTDSSQLTALKSYQTKLCIPTPNHMFLTEEWTLYERLAVECNSTLNCLGRVRNLQLLMQYV</sequence>
<dbReference type="AlphaFoldDB" id="A0A7R9IF94"/>
<evidence type="ECO:0000313" key="1">
    <source>
        <dbReference type="EMBL" id="CAD7457313.1"/>
    </source>
</evidence>
<gene>
    <name evidence="1" type="ORF">TTEB3V08_LOCUS5315</name>
</gene>
<name>A0A7R9IF94_9NEOP</name>
<dbReference type="EMBL" id="OE001656">
    <property type="protein sequence ID" value="CAD7457313.1"/>
    <property type="molecule type" value="Genomic_DNA"/>
</dbReference>
<dbReference type="Gene3D" id="1.10.287.1130">
    <property type="entry name" value="CytochromE C oxidase copper chaperone"/>
    <property type="match status" value="1"/>
</dbReference>